<comment type="subcellular location">
    <subcellularLocation>
        <location evidence="1">Cell membrane</location>
        <topology evidence="1">Peripheral membrane protein</topology>
        <orientation evidence="1">Cytoplasmic side</orientation>
    </subcellularLocation>
</comment>
<dbReference type="Gene3D" id="1.10.287.1700">
    <property type="match status" value="1"/>
</dbReference>
<protein>
    <recommendedName>
        <fullName evidence="3">Flagellar FliJ protein</fullName>
    </recommendedName>
</protein>
<comment type="similarity">
    <text evidence="2">Belongs to the FliJ family.</text>
</comment>
<evidence type="ECO:0000256" key="6">
    <source>
        <dbReference type="ARBA" id="ARBA00022500"/>
    </source>
</evidence>
<keyword evidence="5" id="KW-1003">Cell membrane</keyword>
<reference evidence="11 12" key="1">
    <citation type="submission" date="2023-10" db="EMBL/GenBank/DDBJ databases">
        <title>Psychrosphaera aquimaarina strain SW33 isolated from seawater.</title>
        <authorList>
            <person name="Bayburt H."/>
            <person name="Kim J.M."/>
            <person name="Choi B.J."/>
            <person name="Jeon C.O."/>
        </authorList>
    </citation>
    <scope>NUCLEOTIDE SEQUENCE [LARGE SCALE GENOMIC DNA]</scope>
    <source>
        <strain evidence="11 12">KCTC 52743</strain>
    </source>
</reference>
<dbReference type="InterPro" id="IPR052570">
    <property type="entry name" value="FliJ"/>
</dbReference>
<accession>A0ABU3QZY7</accession>
<dbReference type="PANTHER" id="PTHR38786:SF1">
    <property type="entry name" value="FLAGELLAR FLIJ PROTEIN"/>
    <property type="match status" value="1"/>
</dbReference>
<keyword evidence="11" id="KW-0969">Cilium</keyword>
<dbReference type="NCBIfam" id="TIGR02473">
    <property type="entry name" value="flagell_FliJ"/>
    <property type="match status" value="1"/>
</dbReference>
<keyword evidence="9" id="KW-0472">Membrane</keyword>
<keyword evidence="10" id="KW-1006">Bacterial flagellum protein export</keyword>
<proteinExistence type="inferred from homology"/>
<evidence type="ECO:0000256" key="10">
    <source>
        <dbReference type="ARBA" id="ARBA00023225"/>
    </source>
</evidence>
<evidence type="ECO:0000256" key="1">
    <source>
        <dbReference type="ARBA" id="ARBA00004413"/>
    </source>
</evidence>
<keyword evidence="7" id="KW-1005">Bacterial flagellum biogenesis</keyword>
<comment type="caution">
    <text evidence="11">The sequence shown here is derived from an EMBL/GenBank/DDBJ whole genome shotgun (WGS) entry which is preliminary data.</text>
</comment>
<evidence type="ECO:0000256" key="5">
    <source>
        <dbReference type="ARBA" id="ARBA00022475"/>
    </source>
</evidence>
<name>A0ABU3QZY7_9GAMM</name>
<keyword evidence="11" id="KW-0966">Cell projection</keyword>
<dbReference type="EMBL" id="JAWCUA010000007">
    <property type="protein sequence ID" value="MDU0112844.1"/>
    <property type="molecule type" value="Genomic_DNA"/>
</dbReference>
<keyword evidence="11" id="KW-0282">Flagellum</keyword>
<dbReference type="InterPro" id="IPR012823">
    <property type="entry name" value="Flagell_FliJ"/>
</dbReference>
<gene>
    <name evidence="11" type="primary">fliJ</name>
    <name evidence="11" type="ORF">RT723_07495</name>
</gene>
<dbReference type="InterPro" id="IPR053716">
    <property type="entry name" value="Flag_assembly_chemotaxis_eff"/>
</dbReference>
<evidence type="ECO:0000313" key="11">
    <source>
        <dbReference type="EMBL" id="MDU0112844.1"/>
    </source>
</evidence>
<evidence type="ECO:0000256" key="2">
    <source>
        <dbReference type="ARBA" id="ARBA00010004"/>
    </source>
</evidence>
<dbReference type="PANTHER" id="PTHR38786">
    <property type="entry name" value="FLAGELLAR FLIJ PROTEIN"/>
    <property type="match status" value="1"/>
</dbReference>
<keyword evidence="4" id="KW-0813">Transport</keyword>
<evidence type="ECO:0000256" key="4">
    <source>
        <dbReference type="ARBA" id="ARBA00022448"/>
    </source>
</evidence>
<sequence length="155" mass="17935">MAKVNKQLELLLRIESEKEQQFATELQSAQSFLQAGQTKLKQVQSYKLEYLKRMQAMGDQGVLGGNYQHFQRFIVQLEAGIKKQIEVTETSKQVLQQRKSVWLEQSKKVKAVQTLIDKKRIQIQMVMDKEEQSISDEFASQKFIRNKIAAANQVS</sequence>
<evidence type="ECO:0000256" key="9">
    <source>
        <dbReference type="ARBA" id="ARBA00023136"/>
    </source>
</evidence>
<keyword evidence="6" id="KW-0145">Chemotaxis</keyword>
<organism evidence="11 12">
    <name type="scientific">Psychrosphaera aquimarina</name>
    <dbReference type="NCBI Taxonomy" id="2044854"/>
    <lineage>
        <taxon>Bacteria</taxon>
        <taxon>Pseudomonadati</taxon>
        <taxon>Pseudomonadota</taxon>
        <taxon>Gammaproteobacteria</taxon>
        <taxon>Alteromonadales</taxon>
        <taxon>Pseudoalteromonadaceae</taxon>
        <taxon>Psychrosphaera</taxon>
    </lineage>
</organism>
<dbReference type="Pfam" id="PF02050">
    <property type="entry name" value="FliJ"/>
    <property type="match status" value="1"/>
</dbReference>
<evidence type="ECO:0000256" key="3">
    <source>
        <dbReference type="ARBA" id="ARBA00020392"/>
    </source>
</evidence>
<evidence type="ECO:0000256" key="8">
    <source>
        <dbReference type="ARBA" id="ARBA00022927"/>
    </source>
</evidence>
<evidence type="ECO:0000313" key="12">
    <source>
        <dbReference type="Proteomes" id="UP001257914"/>
    </source>
</evidence>
<keyword evidence="8" id="KW-0653">Protein transport</keyword>
<dbReference type="RefSeq" id="WP_315946519.1">
    <property type="nucleotide sequence ID" value="NZ_JAWCUA010000007.1"/>
</dbReference>
<dbReference type="Proteomes" id="UP001257914">
    <property type="component" value="Unassembled WGS sequence"/>
</dbReference>
<evidence type="ECO:0000256" key="7">
    <source>
        <dbReference type="ARBA" id="ARBA00022795"/>
    </source>
</evidence>
<keyword evidence="12" id="KW-1185">Reference proteome</keyword>